<protein>
    <recommendedName>
        <fullName evidence="3">CBS domain-containing protein</fullName>
    </recommendedName>
</protein>
<evidence type="ECO:0000256" key="2">
    <source>
        <dbReference type="PROSITE-ProRule" id="PRU00703"/>
    </source>
</evidence>
<proteinExistence type="predicted"/>
<evidence type="ECO:0000313" key="5">
    <source>
        <dbReference type="Proteomes" id="UP000223559"/>
    </source>
</evidence>
<dbReference type="PANTHER" id="PTHR43080:SF2">
    <property type="entry name" value="CBS DOMAIN-CONTAINING PROTEIN"/>
    <property type="match status" value="1"/>
</dbReference>
<dbReference type="EMBL" id="CP017697">
    <property type="protein sequence ID" value="ATO44222.1"/>
    <property type="molecule type" value="Genomic_DNA"/>
</dbReference>
<dbReference type="KEGG" id="lcy:LC20004_10065"/>
<dbReference type="SUPFAM" id="SSF75138">
    <property type="entry name" value="HprK N-terminal domain-like"/>
    <property type="match status" value="1"/>
</dbReference>
<dbReference type="Pfam" id="PF07085">
    <property type="entry name" value="DRTGG"/>
    <property type="match status" value="1"/>
</dbReference>
<organism evidence="4 5">
    <name type="scientific">Loigolactobacillus coryniformis subsp. torquens DSM 20004 = KCTC 3535</name>
    <dbReference type="NCBI Taxonomy" id="1423822"/>
    <lineage>
        <taxon>Bacteria</taxon>
        <taxon>Bacillati</taxon>
        <taxon>Bacillota</taxon>
        <taxon>Bacilli</taxon>
        <taxon>Lactobacillales</taxon>
        <taxon>Lactobacillaceae</taxon>
        <taxon>Loigolactobacillus</taxon>
    </lineage>
</organism>
<dbReference type="InterPro" id="IPR010766">
    <property type="entry name" value="DRTGG"/>
</dbReference>
<dbReference type="SMART" id="SM00116">
    <property type="entry name" value="CBS"/>
    <property type="match status" value="2"/>
</dbReference>
<dbReference type="InterPro" id="IPR036390">
    <property type="entry name" value="WH_DNA-bd_sf"/>
</dbReference>
<feature type="domain" description="CBS" evidence="3">
    <location>
        <begin position="256"/>
        <end position="313"/>
    </location>
</feature>
<accession>A0A2D1KQ89</accession>
<dbReference type="RefSeq" id="WP_010014161.1">
    <property type="nucleotide sequence ID" value="NZ_AEOS01000257.1"/>
</dbReference>
<gene>
    <name evidence="4" type="ORF">LC20004_10065</name>
</gene>
<dbReference type="AlphaFoldDB" id="A0A2D1KQ89"/>
<dbReference type="InterPro" id="IPR029069">
    <property type="entry name" value="HotDog_dom_sf"/>
</dbReference>
<dbReference type="PROSITE" id="PS51371">
    <property type="entry name" value="CBS"/>
    <property type="match status" value="2"/>
</dbReference>
<evidence type="ECO:0000259" key="3">
    <source>
        <dbReference type="PROSITE" id="PS51371"/>
    </source>
</evidence>
<sequence>MASKREQGVEYIKTLKIGERISVRGLAYDLEISEGTAYQAIKTAEDRGLVSTIERVGTVRIDQMLPAQMETLNYHALIQIINGVVLGGDAGLNKVLHRFLIGAMTGDRMVPYITKDSLLIVGNREEIQRLALENGAAVLITGGLGASPAIIELANQKALPVLMTPFDTYTVASLINRALADQAIKHKIATVADIYIPLAQTQYLYSRQTVADYKRLNRNTNHSRFPVITQRQQLVGVVTSKDILDHGGQTTIDKVMTATPATVNETTSLASVSHMMVYDGYELIPVVDNRMHLLGIISRQDVMATLDSHQEPLQLHDTFYDQVVSNLKETIGGVYQLVVTPQMINQLGTISLGVLSELVVNTCQRLLLTKLKRPSTIDQVDLHYLRLIQLDTELTITPVIMESGRHSAKLDVNVQQGGGLVAKAIIVCQLLEGHRGK</sequence>
<dbReference type="InterPro" id="IPR028979">
    <property type="entry name" value="Ser_kin/Pase_Hpr-like_N_sf"/>
</dbReference>
<keyword evidence="1 2" id="KW-0129">CBS domain</keyword>
<dbReference type="PANTHER" id="PTHR43080">
    <property type="entry name" value="CBS DOMAIN-CONTAINING PROTEIN CBSX3, MITOCHONDRIAL"/>
    <property type="match status" value="1"/>
</dbReference>
<dbReference type="InterPro" id="IPR036388">
    <property type="entry name" value="WH-like_DNA-bd_sf"/>
</dbReference>
<dbReference type="Proteomes" id="UP000223559">
    <property type="component" value="Chromosome"/>
</dbReference>
<dbReference type="SUPFAM" id="SSF54637">
    <property type="entry name" value="Thioesterase/thiol ester dehydrase-isomerase"/>
    <property type="match status" value="1"/>
</dbReference>
<dbReference type="InterPro" id="IPR000644">
    <property type="entry name" value="CBS_dom"/>
</dbReference>
<dbReference type="Gene3D" id="3.40.1390.20">
    <property type="entry name" value="HprK N-terminal domain-like"/>
    <property type="match status" value="1"/>
</dbReference>
<evidence type="ECO:0000256" key="1">
    <source>
        <dbReference type="ARBA" id="ARBA00023122"/>
    </source>
</evidence>
<dbReference type="Gene3D" id="3.10.129.10">
    <property type="entry name" value="Hotdog Thioesterase"/>
    <property type="match status" value="1"/>
</dbReference>
<dbReference type="SUPFAM" id="SSF46785">
    <property type="entry name" value="Winged helix' DNA-binding domain"/>
    <property type="match status" value="1"/>
</dbReference>
<dbReference type="OrthoDB" id="1790451at2"/>
<keyword evidence="5" id="KW-1185">Reference proteome</keyword>
<evidence type="ECO:0000313" key="4">
    <source>
        <dbReference type="EMBL" id="ATO44222.1"/>
    </source>
</evidence>
<dbReference type="Pfam" id="PF00571">
    <property type="entry name" value="CBS"/>
    <property type="match status" value="2"/>
</dbReference>
<name>A0A2D1KQ89_9LACO</name>
<dbReference type="Gene3D" id="1.10.10.10">
    <property type="entry name" value="Winged helix-like DNA-binding domain superfamily/Winged helix DNA-binding domain"/>
    <property type="match status" value="1"/>
</dbReference>
<reference evidence="4 5" key="1">
    <citation type="submission" date="2016-10" db="EMBL/GenBank/DDBJ databases">
        <title>The whole genome sequencing and assembly of L. cotyniformis subsp. torquens DSM 20004 strain.</title>
        <authorList>
            <person name="Park M.-K."/>
            <person name="Lee Y.-J."/>
            <person name="Yi H."/>
            <person name="Bahn Y.-S."/>
            <person name="Kim J.F."/>
            <person name="Lee D.-W."/>
        </authorList>
    </citation>
    <scope>NUCLEOTIDE SEQUENCE [LARGE SCALE GENOMIC DNA]</scope>
    <source>
        <strain evidence="4 5">DSM 20004</strain>
    </source>
</reference>
<feature type="domain" description="CBS" evidence="3">
    <location>
        <begin position="195"/>
        <end position="254"/>
    </location>
</feature>
<dbReference type="CDD" id="cd04596">
    <property type="entry name" value="CBS_pair_DRTGG_assoc"/>
    <property type="match status" value="1"/>
</dbReference>
<dbReference type="InterPro" id="IPR051257">
    <property type="entry name" value="Diverse_CBS-Domain"/>
</dbReference>
<dbReference type="InterPro" id="IPR046342">
    <property type="entry name" value="CBS_dom_sf"/>
</dbReference>
<dbReference type="SUPFAM" id="SSF54631">
    <property type="entry name" value="CBS-domain pair"/>
    <property type="match status" value="1"/>
</dbReference>
<dbReference type="Gene3D" id="3.10.580.10">
    <property type="entry name" value="CBS-domain"/>
    <property type="match status" value="1"/>
</dbReference>
<dbReference type="CDD" id="cd03440">
    <property type="entry name" value="hot_dog"/>
    <property type="match status" value="1"/>
</dbReference>